<comment type="caution">
    <text evidence="2">The sequence shown here is derived from an EMBL/GenBank/DDBJ whole genome shotgun (WGS) entry which is preliminary data.</text>
</comment>
<dbReference type="EMBL" id="LZEU01000001">
    <property type="protein sequence ID" value="MBC9250614.1"/>
    <property type="molecule type" value="Genomic_DNA"/>
</dbReference>
<dbReference type="RefSeq" id="WP_187805700.1">
    <property type="nucleotide sequence ID" value="NZ_LZEU01000001.1"/>
</dbReference>
<evidence type="ECO:0000313" key="2">
    <source>
        <dbReference type="EMBL" id="MBC9250614.1"/>
    </source>
</evidence>
<sequence length="141" mass="16014">MRRFLRHPSDMPVELVQRKHAFLPRQRLNNISLGGVACNSSKGFRKGTAVELRIPLLGEQACYPGVVAWCRKQPQDYLVGIAFIDEDTLFRARMVEQVCQIEHYRHQRELELGQAIPVEAVASEWIAMHAAEFSSASLNPL</sequence>
<organism evidence="2 3">
    <name type="scientific">Aquipseudomonas alcaligenes</name>
    <name type="common">Pseudomonas alcaligenes</name>
    <dbReference type="NCBI Taxonomy" id="43263"/>
    <lineage>
        <taxon>Bacteria</taxon>
        <taxon>Pseudomonadati</taxon>
        <taxon>Pseudomonadota</taxon>
        <taxon>Gammaproteobacteria</taxon>
        <taxon>Pseudomonadales</taxon>
        <taxon>Pseudomonadaceae</taxon>
        <taxon>Aquipseudomonas</taxon>
    </lineage>
</organism>
<dbReference type="SUPFAM" id="SSF141371">
    <property type="entry name" value="PilZ domain-like"/>
    <property type="match status" value="1"/>
</dbReference>
<evidence type="ECO:0000313" key="3">
    <source>
        <dbReference type="Proteomes" id="UP000744555"/>
    </source>
</evidence>
<feature type="domain" description="PilZ" evidence="1">
    <location>
        <begin position="2"/>
        <end position="88"/>
    </location>
</feature>
<gene>
    <name evidence="2" type="ORF">A9179_10040</name>
</gene>
<name>A0ABR7S0I8_AQUAC</name>
<dbReference type="Gene3D" id="2.40.10.220">
    <property type="entry name" value="predicted glycosyltransferase like domains"/>
    <property type="match status" value="1"/>
</dbReference>
<dbReference type="InterPro" id="IPR009875">
    <property type="entry name" value="PilZ_domain"/>
</dbReference>
<proteinExistence type="predicted"/>
<protein>
    <submittedName>
        <fullName evidence="2">Pilus assembly protein PilZ</fullName>
    </submittedName>
</protein>
<keyword evidence="3" id="KW-1185">Reference proteome</keyword>
<dbReference type="Pfam" id="PF07238">
    <property type="entry name" value="PilZ"/>
    <property type="match status" value="1"/>
</dbReference>
<reference evidence="2 3" key="1">
    <citation type="submission" date="2016-06" db="EMBL/GenBank/DDBJ databases">
        <authorList>
            <person name="Ramos C."/>
            <person name="Pintado A."/>
            <person name="Crespo-Gomez J.I."/>
        </authorList>
    </citation>
    <scope>NUCLEOTIDE SEQUENCE [LARGE SCALE GENOMIC DNA]</scope>
    <source>
        <strain evidence="2 3">AVO110</strain>
    </source>
</reference>
<dbReference type="Proteomes" id="UP000744555">
    <property type="component" value="Unassembled WGS sequence"/>
</dbReference>
<evidence type="ECO:0000259" key="1">
    <source>
        <dbReference type="Pfam" id="PF07238"/>
    </source>
</evidence>
<accession>A0ABR7S0I8</accession>